<feature type="transmembrane region" description="Helical" evidence="7">
    <location>
        <begin position="360"/>
        <end position="382"/>
    </location>
</feature>
<evidence type="ECO:0000256" key="5">
    <source>
        <dbReference type="ARBA" id="ARBA00023136"/>
    </source>
</evidence>
<reference evidence="10 11" key="1">
    <citation type="submission" date="2018-02" db="EMBL/GenBank/DDBJ databases">
        <title>Genomic Reconstructions from Amazon Rainforest and Pasture Soil Reveal Novel Insights into the Physiology of Candidate Phyla in Tropical Sites.</title>
        <authorList>
            <person name="Kroeger M.E."/>
            <person name="Delmont T."/>
            <person name="Eren A.M."/>
            <person name="Guo J."/>
            <person name="Meyer K.M."/>
            <person name="Khan K."/>
            <person name="Rodrigues J.L.M."/>
            <person name="Bohannan B.J.M."/>
            <person name="Tringe S."/>
            <person name="Borges C.D."/>
            <person name="Tiedje J."/>
            <person name="Tsai S.M."/>
            <person name="Nusslein K."/>
        </authorList>
    </citation>
    <scope>NUCLEOTIDE SEQUENCE [LARGE SCALE GENOMIC DNA]</scope>
    <source>
        <strain evidence="10">Amazon FNV 2010 28 9</strain>
    </source>
</reference>
<evidence type="ECO:0000256" key="7">
    <source>
        <dbReference type="SAM" id="Phobius"/>
    </source>
</evidence>
<dbReference type="Pfam" id="PF12704">
    <property type="entry name" value="MacB_PCD"/>
    <property type="match status" value="1"/>
</dbReference>
<feature type="domain" description="ABC3 transporter permease C-terminal" evidence="8">
    <location>
        <begin position="282"/>
        <end position="392"/>
    </location>
</feature>
<keyword evidence="4 7" id="KW-1133">Transmembrane helix</keyword>
<evidence type="ECO:0000313" key="10">
    <source>
        <dbReference type="EMBL" id="PWU23155.1"/>
    </source>
</evidence>
<feature type="transmembrane region" description="Helical" evidence="7">
    <location>
        <begin position="271"/>
        <end position="300"/>
    </location>
</feature>
<dbReference type="InterPro" id="IPR003838">
    <property type="entry name" value="ABC3_permease_C"/>
</dbReference>
<accession>A0A317JNE7</accession>
<feature type="transmembrane region" description="Helical" evidence="7">
    <location>
        <begin position="23"/>
        <end position="43"/>
    </location>
</feature>
<evidence type="ECO:0000313" key="11">
    <source>
        <dbReference type="Proteomes" id="UP000246104"/>
    </source>
</evidence>
<evidence type="ECO:0000256" key="2">
    <source>
        <dbReference type="ARBA" id="ARBA00022475"/>
    </source>
</evidence>
<comment type="caution">
    <text evidence="10">The sequence shown here is derived from an EMBL/GenBank/DDBJ whole genome shotgun (WGS) entry which is preliminary data.</text>
</comment>
<dbReference type="InterPro" id="IPR050250">
    <property type="entry name" value="Macrolide_Exporter_MacB"/>
</dbReference>
<evidence type="ECO:0000256" key="4">
    <source>
        <dbReference type="ARBA" id="ARBA00022989"/>
    </source>
</evidence>
<keyword evidence="5 7" id="KW-0472">Membrane</keyword>
<feature type="transmembrane region" description="Helical" evidence="7">
    <location>
        <begin position="321"/>
        <end position="348"/>
    </location>
</feature>
<sequence>MQTVLNSFSIAFRAIFANKTRSMLTMLGIIIGVGSVILLTSIGNGIQSYVTGQFNSLGANNINILPGGLFGEGGGFGGGIPTSKLRLRDAQTVAKLRDHILTVTPAFEGSAKVTYAQHTQSTTIVGTGPSYVDAANTKVQEGRFFTQEEYNTNEHVAVIGPEIATKIFGSIDPVGKKTTIGSQSFKVVGVTEAKGGGGIGPSFDTRVMIPIQIALELFSSDQLTTIIVQAKSQDDIQPAIDDIKKALSVRLKPDDFSVLNEKDILGSITQILGVLTLGLGGIAAISLVVGGIGILNIMLVSVIERTREIGLRKALGATPNIIMMQFLIEAATLSLFGGIIGTVVAYLLTLAINTKFPAVVTPGSVMLAFGVSAAIGIIFGVVPARQASKLSPIEALRYE</sequence>
<feature type="domain" description="MacB-like periplasmic core" evidence="9">
    <location>
        <begin position="22"/>
        <end position="245"/>
    </location>
</feature>
<proteinExistence type="inferred from homology"/>
<evidence type="ECO:0000256" key="3">
    <source>
        <dbReference type="ARBA" id="ARBA00022692"/>
    </source>
</evidence>
<dbReference type="GO" id="GO:0022857">
    <property type="term" value="F:transmembrane transporter activity"/>
    <property type="evidence" value="ECO:0007669"/>
    <property type="project" value="TreeGrafter"/>
</dbReference>
<organism evidence="10 11">
    <name type="scientific">Candidatus Cerribacteria bacterium 'Amazon FNV 2010 28 9'</name>
    <dbReference type="NCBI Taxonomy" id="2081795"/>
    <lineage>
        <taxon>Bacteria</taxon>
        <taxon>Candidatus Cerribacteria</taxon>
    </lineage>
</organism>
<keyword evidence="3 7" id="KW-0812">Transmembrane</keyword>
<dbReference type="Proteomes" id="UP000246104">
    <property type="component" value="Unassembled WGS sequence"/>
</dbReference>
<dbReference type="InterPro" id="IPR025857">
    <property type="entry name" value="MacB_PCD"/>
</dbReference>
<gene>
    <name evidence="10" type="ORF">C5B42_03880</name>
</gene>
<evidence type="ECO:0000256" key="6">
    <source>
        <dbReference type="ARBA" id="ARBA00038076"/>
    </source>
</evidence>
<dbReference type="EMBL" id="PSRQ01000044">
    <property type="protein sequence ID" value="PWU23155.1"/>
    <property type="molecule type" value="Genomic_DNA"/>
</dbReference>
<evidence type="ECO:0000259" key="8">
    <source>
        <dbReference type="Pfam" id="PF02687"/>
    </source>
</evidence>
<dbReference type="PANTHER" id="PTHR30572">
    <property type="entry name" value="MEMBRANE COMPONENT OF TRANSPORTER-RELATED"/>
    <property type="match status" value="1"/>
</dbReference>
<protein>
    <recommendedName>
        <fullName evidence="12">Multidrug ABC transporter substrate-binding protein</fullName>
    </recommendedName>
</protein>
<comment type="similarity">
    <text evidence="6">Belongs to the ABC-4 integral membrane protein family.</text>
</comment>
<evidence type="ECO:0000259" key="9">
    <source>
        <dbReference type="Pfam" id="PF12704"/>
    </source>
</evidence>
<dbReference type="Pfam" id="PF02687">
    <property type="entry name" value="FtsX"/>
    <property type="match status" value="1"/>
</dbReference>
<dbReference type="AlphaFoldDB" id="A0A317JNE7"/>
<evidence type="ECO:0000256" key="1">
    <source>
        <dbReference type="ARBA" id="ARBA00004651"/>
    </source>
</evidence>
<name>A0A317JNE7_9BACT</name>
<dbReference type="GO" id="GO:0005886">
    <property type="term" value="C:plasma membrane"/>
    <property type="evidence" value="ECO:0007669"/>
    <property type="project" value="UniProtKB-SubCell"/>
</dbReference>
<evidence type="ECO:0008006" key="12">
    <source>
        <dbReference type="Google" id="ProtNLM"/>
    </source>
</evidence>
<dbReference type="PANTHER" id="PTHR30572:SF4">
    <property type="entry name" value="ABC TRANSPORTER PERMEASE YTRF"/>
    <property type="match status" value="1"/>
</dbReference>
<comment type="subcellular location">
    <subcellularLocation>
        <location evidence="1">Cell membrane</location>
        <topology evidence="1">Multi-pass membrane protein</topology>
    </subcellularLocation>
</comment>
<keyword evidence="2" id="KW-1003">Cell membrane</keyword>